<organism evidence="1 2">
    <name type="scientific">Panagrolaimus sp. ES5</name>
    <dbReference type="NCBI Taxonomy" id="591445"/>
    <lineage>
        <taxon>Eukaryota</taxon>
        <taxon>Metazoa</taxon>
        <taxon>Ecdysozoa</taxon>
        <taxon>Nematoda</taxon>
        <taxon>Chromadorea</taxon>
        <taxon>Rhabditida</taxon>
        <taxon>Tylenchina</taxon>
        <taxon>Panagrolaimomorpha</taxon>
        <taxon>Panagrolaimoidea</taxon>
        <taxon>Panagrolaimidae</taxon>
        <taxon>Panagrolaimus</taxon>
    </lineage>
</organism>
<evidence type="ECO:0000313" key="1">
    <source>
        <dbReference type="Proteomes" id="UP000887579"/>
    </source>
</evidence>
<accession>A0AC34FKU4</accession>
<name>A0AC34FKU4_9BILA</name>
<reference evidence="2" key="1">
    <citation type="submission" date="2022-11" db="UniProtKB">
        <authorList>
            <consortium name="WormBaseParasite"/>
        </authorList>
    </citation>
    <scope>IDENTIFICATION</scope>
</reference>
<sequence length="687" mass="79377">MFVLEQEEYQREGIKWEFIDFGLDLQACIELIEKPLGIVSMLDEECIVPKASDMTLAQKLTDQHLGKHPNFQKAKPPKGKQAEAHFALVHYAGTVRYNVKAWLEKNKDPLNDSAVAILKANTGMQLLTDIWSDYQTQEDQANSKTKTTGKKKGKSASFMTVSMMYRESLNKLMNMLHQTHPHFIRCIIPNEEKKSGVIDANLVLNQLTCNGVLEGIRICRKGFPNRVVYKDFKQRYGILAADQAADPDHHKAGEKMCAMLEKKGKLKAEEYRAGHTKVFFKAGVLAHLEELRDEALSVIISKFQRAVRFYLAQCEYKRRLDQQIGLKIVQRNVRSWCTLRNWNWFKLFGRVKPLIKGNKKDEEYEALEKRCKDLEDSVTKEEKTRKDAEAVNSKLTAEKQQLSLQLEQEREALAESEERSAKILSQKSDLEPLAESEERSAKILSQKSDLERQLNDLNDQLADEEDRYGSLNKQKKKVEQDNEALKKNVQDLEVTIKKQESEKQAKDHQIRSLQEELASQDESIAKLNKEKKSQEEANRKLTDDLHAEEDKLTDDLHAEEDKVNHLNKLKNKLEQTLDQLEDSLEREKRNRAELEKQKRKTEGELKIAQENIDELTRQKLESENNLKKKEETGMGAMRKKHQDAVAELTDQIDAVQKIRAKVEKDKAHLQHEVEELQSSLDQEAKQR</sequence>
<dbReference type="WBParaSite" id="ES5_v2.g17965.t1">
    <property type="protein sequence ID" value="ES5_v2.g17965.t1"/>
    <property type="gene ID" value="ES5_v2.g17965"/>
</dbReference>
<protein>
    <submittedName>
        <fullName evidence="2">Myosin motor domain-containing protein</fullName>
    </submittedName>
</protein>
<dbReference type="Proteomes" id="UP000887579">
    <property type="component" value="Unplaced"/>
</dbReference>
<proteinExistence type="predicted"/>
<evidence type="ECO:0000313" key="2">
    <source>
        <dbReference type="WBParaSite" id="ES5_v2.g17965.t1"/>
    </source>
</evidence>